<feature type="active site" description="Proton donor" evidence="5">
    <location>
        <position position="197"/>
    </location>
</feature>
<feature type="site" description="Important for catalytic activity" evidence="5">
    <location>
        <position position="218"/>
    </location>
</feature>
<keyword evidence="1 5" id="KW-0479">Metal-binding</keyword>
<dbReference type="PANTHER" id="PTHR43114">
    <property type="entry name" value="ADENINE DEAMINASE"/>
    <property type="match status" value="1"/>
</dbReference>
<gene>
    <name evidence="7" type="ORF">ACFOZ5_16825</name>
</gene>
<dbReference type="RefSeq" id="WP_379889436.1">
    <property type="nucleotide sequence ID" value="NZ_JBHSDI010000060.1"/>
</dbReference>
<dbReference type="HAMAP" id="MF_01962">
    <property type="entry name" value="Adenine_deaminase"/>
    <property type="match status" value="1"/>
</dbReference>
<dbReference type="NCBIfam" id="TIGR01430">
    <property type="entry name" value="aden_deam"/>
    <property type="match status" value="1"/>
</dbReference>
<dbReference type="InterPro" id="IPR032466">
    <property type="entry name" value="Metal_Hydrolase"/>
</dbReference>
<dbReference type="EC" id="3.5.4.2" evidence="5"/>
<dbReference type="InterPro" id="IPR028892">
    <property type="entry name" value="ADE"/>
</dbReference>
<evidence type="ECO:0000259" key="6">
    <source>
        <dbReference type="Pfam" id="PF00962"/>
    </source>
</evidence>
<keyword evidence="8" id="KW-1185">Reference proteome</keyword>
<comment type="similarity">
    <text evidence="5">Belongs to the metallo-dependent hydrolases superfamily. Adenosine and AMP deaminases family. Adenine deaminase type 2 subfamily.</text>
</comment>
<comment type="cofactor">
    <cofactor evidence="5">
        <name>Zn(2+)</name>
        <dbReference type="ChEBI" id="CHEBI:29105"/>
    </cofactor>
    <text evidence="5">Binds 1 zinc ion per subunit.</text>
</comment>
<dbReference type="EMBL" id="JBHSDI010000060">
    <property type="protein sequence ID" value="MFC4260681.1"/>
    <property type="molecule type" value="Genomic_DNA"/>
</dbReference>
<dbReference type="SUPFAM" id="SSF51556">
    <property type="entry name" value="Metallo-dependent hydrolases"/>
    <property type="match status" value="1"/>
</dbReference>
<evidence type="ECO:0000256" key="5">
    <source>
        <dbReference type="HAMAP-Rule" id="MF_01962"/>
    </source>
</evidence>
<keyword evidence="4 5" id="KW-0546">Nucleotide metabolism</keyword>
<evidence type="ECO:0000256" key="2">
    <source>
        <dbReference type="ARBA" id="ARBA00022801"/>
    </source>
</evidence>
<feature type="domain" description="Adenosine deaminase" evidence="6">
    <location>
        <begin position="9"/>
        <end position="327"/>
    </location>
</feature>
<feature type="binding site" evidence="5">
    <location>
        <position position="14"/>
    </location>
    <ligand>
        <name>Zn(2+)</name>
        <dbReference type="ChEBI" id="CHEBI:29105"/>
        <note>catalytic</note>
    </ligand>
</feature>
<dbReference type="Gene3D" id="3.20.20.140">
    <property type="entry name" value="Metal-dependent hydrolases"/>
    <property type="match status" value="1"/>
</dbReference>
<dbReference type="InterPro" id="IPR006330">
    <property type="entry name" value="Ado/ade_deaminase"/>
</dbReference>
<feature type="binding site" evidence="5">
    <location>
        <position position="16"/>
    </location>
    <ligand>
        <name>Zn(2+)</name>
        <dbReference type="ChEBI" id="CHEBI:29105"/>
        <note>catalytic</note>
    </ligand>
</feature>
<dbReference type="PANTHER" id="PTHR43114:SF6">
    <property type="entry name" value="ADENINE DEAMINASE"/>
    <property type="match status" value="1"/>
</dbReference>
<name>A0ABV8QLW9_9GAMM</name>
<feature type="binding site" evidence="5">
    <location>
        <position position="194"/>
    </location>
    <ligand>
        <name>Zn(2+)</name>
        <dbReference type="ChEBI" id="CHEBI:29105"/>
        <note>catalytic</note>
    </ligand>
</feature>
<proteinExistence type="inferred from homology"/>
<keyword evidence="2 5" id="KW-0378">Hydrolase</keyword>
<evidence type="ECO:0000256" key="1">
    <source>
        <dbReference type="ARBA" id="ARBA00022723"/>
    </source>
</evidence>
<feature type="binding site" evidence="5">
    <location>
        <position position="275"/>
    </location>
    <ligand>
        <name>Zn(2+)</name>
        <dbReference type="ChEBI" id="CHEBI:29105"/>
        <note>catalytic</note>
    </ligand>
</feature>
<dbReference type="NCBIfam" id="NF006850">
    <property type="entry name" value="PRK09358.1-6"/>
    <property type="match status" value="1"/>
</dbReference>
<evidence type="ECO:0000313" key="7">
    <source>
        <dbReference type="EMBL" id="MFC4260681.1"/>
    </source>
</evidence>
<reference evidence="8" key="1">
    <citation type="journal article" date="2019" name="Int. J. Syst. Evol. Microbiol.">
        <title>The Global Catalogue of Microorganisms (GCM) 10K type strain sequencing project: providing services to taxonomists for standard genome sequencing and annotation.</title>
        <authorList>
            <consortium name="The Broad Institute Genomics Platform"/>
            <consortium name="The Broad Institute Genome Sequencing Center for Infectious Disease"/>
            <person name="Wu L."/>
            <person name="Ma J."/>
        </authorList>
    </citation>
    <scope>NUCLEOTIDE SEQUENCE [LARGE SCALE GENOMIC DNA]</scope>
    <source>
        <strain evidence="8">CECT 7297</strain>
    </source>
</reference>
<evidence type="ECO:0000256" key="3">
    <source>
        <dbReference type="ARBA" id="ARBA00022833"/>
    </source>
</evidence>
<dbReference type="CDD" id="cd01320">
    <property type="entry name" value="ADA"/>
    <property type="match status" value="1"/>
</dbReference>
<accession>A0ABV8QLW9</accession>
<protein>
    <recommendedName>
        <fullName evidence="5">Adenine deaminase</fullName>
        <shortName evidence="5">ADE</shortName>
        <ecNumber evidence="5">3.5.4.2</ecNumber>
    </recommendedName>
    <alternativeName>
        <fullName evidence="5">Adenine aminohydrolase</fullName>
        <shortName evidence="5">AAH</shortName>
    </alternativeName>
</protein>
<comment type="function">
    <text evidence="5">Catalyzes the hydrolytic deamination of adenine to hypoxanthine. Plays an important role in the purine salvage pathway and in nitrogen catabolism.</text>
</comment>
<comment type="caution">
    <text evidence="7">The sequence shown here is derived from an EMBL/GenBank/DDBJ whole genome shotgun (WGS) entry which is preliminary data.</text>
</comment>
<evidence type="ECO:0000256" key="4">
    <source>
        <dbReference type="ARBA" id="ARBA00023080"/>
    </source>
</evidence>
<comment type="catalytic activity">
    <reaction evidence="5">
        <text>adenine + H2O + H(+) = hypoxanthine + NH4(+)</text>
        <dbReference type="Rhea" id="RHEA:23688"/>
        <dbReference type="ChEBI" id="CHEBI:15377"/>
        <dbReference type="ChEBI" id="CHEBI:15378"/>
        <dbReference type="ChEBI" id="CHEBI:16708"/>
        <dbReference type="ChEBI" id="CHEBI:17368"/>
        <dbReference type="ChEBI" id="CHEBI:28938"/>
        <dbReference type="EC" id="3.5.4.2"/>
    </reaction>
</comment>
<evidence type="ECO:0000313" key="8">
    <source>
        <dbReference type="Proteomes" id="UP001595798"/>
    </source>
</evidence>
<dbReference type="InterPro" id="IPR001365">
    <property type="entry name" value="A_deaminase_dom"/>
</dbReference>
<sequence length="329" mass="36462">MDAFLKNLPKAELHLHIEGSLEPELMFRLAGRNDVALPYDSVEQVRAAYDFSDLPSFLNLYYQGMAVLLTREDFHDLAMDYFCRAASEGVVHVDLSFDPQAHLKRGVSLDVQMEGLLGAMKEAESELDLSTALILSFLRDEPVASAAEVLERAQPWLSQISAVGLDSAEAGYPPGPFADVFRAARELGIPGVAHAGEEGPPDYIRSALDDLKVIRVDHGVRCLEDPDLVRRLQEERIPLTVCPLSNVRLKVVEQMADHPLPRLLEEGLTLTINSDDPAYFGGGVLDNYRACQAAFGWGEDIFRQLARNALEAAFMTEDRRQTLLARLEG</sequence>
<dbReference type="Pfam" id="PF00962">
    <property type="entry name" value="A_deaminase"/>
    <property type="match status" value="1"/>
</dbReference>
<dbReference type="Proteomes" id="UP001595798">
    <property type="component" value="Unassembled WGS sequence"/>
</dbReference>
<organism evidence="7 8">
    <name type="scientific">Marinobacter lacisalsi</name>
    <dbReference type="NCBI Taxonomy" id="475979"/>
    <lineage>
        <taxon>Bacteria</taxon>
        <taxon>Pseudomonadati</taxon>
        <taxon>Pseudomonadota</taxon>
        <taxon>Gammaproteobacteria</taxon>
        <taxon>Pseudomonadales</taxon>
        <taxon>Marinobacteraceae</taxon>
        <taxon>Marinobacter</taxon>
    </lineage>
</organism>
<keyword evidence="3 5" id="KW-0862">Zinc</keyword>
<dbReference type="GO" id="GO:0016787">
    <property type="term" value="F:hydrolase activity"/>
    <property type="evidence" value="ECO:0007669"/>
    <property type="project" value="UniProtKB-KW"/>
</dbReference>
<feature type="binding site" evidence="5">
    <location>
        <position position="276"/>
    </location>
    <ligand>
        <name>substrate</name>
    </ligand>
</feature>